<evidence type="ECO:0000313" key="2">
    <source>
        <dbReference type="EMBL" id="MBB5802308.1"/>
    </source>
</evidence>
<feature type="transmembrane region" description="Helical" evidence="1">
    <location>
        <begin position="12"/>
        <end position="34"/>
    </location>
</feature>
<feature type="transmembrane region" description="Helical" evidence="1">
    <location>
        <begin position="80"/>
        <end position="97"/>
    </location>
</feature>
<feature type="transmembrane region" description="Helical" evidence="1">
    <location>
        <begin position="54"/>
        <end position="73"/>
    </location>
</feature>
<evidence type="ECO:0000256" key="1">
    <source>
        <dbReference type="SAM" id="Phobius"/>
    </source>
</evidence>
<name>A0A7W9HHC0_9PSEU</name>
<feature type="transmembrane region" description="Helical" evidence="1">
    <location>
        <begin position="215"/>
        <end position="233"/>
    </location>
</feature>
<dbReference type="RefSeq" id="WP_184918959.1">
    <property type="nucleotide sequence ID" value="NZ_JACHMO010000001.1"/>
</dbReference>
<comment type="caution">
    <text evidence="2">The sequence shown here is derived from an EMBL/GenBank/DDBJ whole genome shotgun (WGS) entry which is preliminary data.</text>
</comment>
<feature type="transmembrane region" description="Helical" evidence="1">
    <location>
        <begin position="184"/>
        <end position="203"/>
    </location>
</feature>
<feature type="transmembrane region" description="Helical" evidence="1">
    <location>
        <begin position="134"/>
        <end position="154"/>
    </location>
</feature>
<dbReference type="AlphaFoldDB" id="A0A7W9HHC0"/>
<keyword evidence="1" id="KW-0812">Transmembrane</keyword>
<gene>
    <name evidence="2" type="ORF">F4560_002076</name>
</gene>
<feature type="transmembrane region" description="Helical" evidence="1">
    <location>
        <begin position="161"/>
        <end position="178"/>
    </location>
</feature>
<keyword evidence="3" id="KW-1185">Reference proteome</keyword>
<evidence type="ECO:0000313" key="3">
    <source>
        <dbReference type="Proteomes" id="UP000552097"/>
    </source>
</evidence>
<reference evidence="2 3" key="1">
    <citation type="submission" date="2020-08" db="EMBL/GenBank/DDBJ databases">
        <title>Sequencing the genomes of 1000 actinobacteria strains.</title>
        <authorList>
            <person name="Klenk H.-P."/>
        </authorList>
    </citation>
    <scope>NUCLEOTIDE SEQUENCE [LARGE SCALE GENOMIC DNA]</scope>
    <source>
        <strain evidence="2 3">DSM 45486</strain>
    </source>
</reference>
<proteinExistence type="predicted"/>
<keyword evidence="1" id="KW-0472">Membrane</keyword>
<protein>
    <submittedName>
        <fullName evidence="2">Uncharacterized protein</fullName>
    </submittedName>
</protein>
<organism evidence="2 3">
    <name type="scientific">Saccharothrix ecbatanensis</name>
    <dbReference type="NCBI Taxonomy" id="1105145"/>
    <lineage>
        <taxon>Bacteria</taxon>
        <taxon>Bacillati</taxon>
        <taxon>Actinomycetota</taxon>
        <taxon>Actinomycetes</taxon>
        <taxon>Pseudonocardiales</taxon>
        <taxon>Pseudonocardiaceae</taxon>
        <taxon>Saccharothrix</taxon>
    </lineage>
</organism>
<sequence length="235" mass="24547">MTTHHTFPGRWLTATAMVFGPVLLLVAVLLRWPFHYFFPDQLAAVATHPALMTAAHTAFIAGTVLLAPAVVALTHQIGRTRPLLAAWGGCLVLVGLLERTFHAGIDQAAHGLVEHHGAQAATDLVGTSYQNVHLFSFLSFTILFGWLVLAFAAYRSGVLGPARALALAAMCLLPLGVLKGTEVTSVIAVVGLCVALVPGGLRLASNGPKPSRRSVLTTLATTTALGALAYASTLG</sequence>
<keyword evidence="1" id="KW-1133">Transmembrane helix</keyword>
<accession>A0A7W9HHC0</accession>
<dbReference type="EMBL" id="JACHMO010000001">
    <property type="protein sequence ID" value="MBB5802308.1"/>
    <property type="molecule type" value="Genomic_DNA"/>
</dbReference>
<dbReference type="Proteomes" id="UP000552097">
    <property type="component" value="Unassembled WGS sequence"/>
</dbReference>